<dbReference type="AlphaFoldDB" id="A0A7W7WSL6"/>
<proteinExistence type="predicted"/>
<dbReference type="EMBL" id="JACHJW010000001">
    <property type="protein sequence ID" value="MBB4962255.1"/>
    <property type="molecule type" value="Genomic_DNA"/>
</dbReference>
<protein>
    <submittedName>
        <fullName evidence="2">Uncharacterized protein</fullName>
    </submittedName>
</protein>
<dbReference type="RefSeq" id="WP_184538354.1">
    <property type="nucleotide sequence ID" value="NZ_JACHJW010000001.1"/>
</dbReference>
<feature type="compositionally biased region" description="Low complexity" evidence="1">
    <location>
        <begin position="71"/>
        <end position="96"/>
    </location>
</feature>
<reference evidence="2 3" key="1">
    <citation type="submission" date="2020-08" db="EMBL/GenBank/DDBJ databases">
        <title>Sequencing the genomes of 1000 actinobacteria strains.</title>
        <authorList>
            <person name="Klenk H.-P."/>
        </authorList>
    </citation>
    <scope>NUCLEOTIDE SEQUENCE [LARGE SCALE GENOMIC DNA]</scope>
    <source>
        <strain evidence="2 3">DSM 45886</strain>
    </source>
</reference>
<evidence type="ECO:0000256" key="1">
    <source>
        <dbReference type="SAM" id="MobiDB-lite"/>
    </source>
</evidence>
<evidence type="ECO:0000313" key="2">
    <source>
        <dbReference type="EMBL" id="MBB4962255.1"/>
    </source>
</evidence>
<feature type="region of interest" description="Disordered" evidence="1">
    <location>
        <begin position="66"/>
        <end position="106"/>
    </location>
</feature>
<evidence type="ECO:0000313" key="3">
    <source>
        <dbReference type="Proteomes" id="UP000578819"/>
    </source>
</evidence>
<accession>A0A7W7WSL6</accession>
<comment type="caution">
    <text evidence="2">The sequence shown here is derived from an EMBL/GenBank/DDBJ whole genome shotgun (WGS) entry which is preliminary data.</text>
</comment>
<keyword evidence="3" id="KW-1185">Reference proteome</keyword>
<name>A0A7W7WSL6_9ACTN</name>
<gene>
    <name evidence="2" type="ORF">FHR38_005988</name>
</gene>
<dbReference type="Proteomes" id="UP000578819">
    <property type="component" value="Unassembled WGS sequence"/>
</dbReference>
<organism evidence="2 3">
    <name type="scientific">Micromonospora polyrhachis</name>
    <dbReference type="NCBI Taxonomy" id="1282883"/>
    <lineage>
        <taxon>Bacteria</taxon>
        <taxon>Bacillati</taxon>
        <taxon>Actinomycetota</taxon>
        <taxon>Actinomycetes</taxon>
        <taxon>Micromonosporales</taxon>
        <taxon>Micromonosporaceae</taxon>
        <taxon>Micromonospora</taxon>
    </lineage>
</organism>
<sequence length="258" mass="26586">MKATFSRWLPAITQTKAPRAALAIAGVAILGGLATTPVLGPAKINPAPSGVDPGAAAALRLAVSGAQPGDGAQSGSGEPSAAASSGASGDQASGSSTEPRVSAVPEAKPSMETLIPHGTQGVQARTQLSPEQLDNATSIVGTAKRMGLPERAAVIGVATALQESKLNNYGHLGVLNDHDSQGLFQQRPSTGWGTVEQVTDPEYSATAFYHGLQRVPGWQDLPLTAAAQRVQVSAYPFAYAQWEQQAAEIVRDLWTGRS</sequence>